<dbReference type="CDD" id="cd05907">
    <property type="entry name" value="VL_LC_FACS_like"/>
    <property type="match status" value="1"/>
</dbReference>
<dbReference type="AlphaFoldDB" id="A0A1R4KNV2"/>
<comment type="similarity">
    <text evidence="1">Belongs to the ATP-dependent AMP-binding enzyme family.</text>
</comment>
<dbReference type="STRING" id="1255658.FM114_16255"/>
<evidence type="ECO:0000256" key="4">
    <source>
        <dbReference type="ARBA" id="ARBA00023098"/>
    </source>
</evidence>
<keyword evidence="3" id="KW-0276">Fatty acid metabolism</keyword>
<evidence type="ECO:0000256" key="3">
    <source>
        <dbReference type="ARBA" id="ARBA00022832"/>
    </source>
</evidence>
<protein>
    <recommendedName>
        <fullName evidence="5">Acyl-CoA synthetase</fullName>
    </recommendedName>
</protein>
<organism evidence="7 8">
    <name type="scientific">Luteococcus japonicus LSP_Lj1</name>
    <dbReference type="NCBI Taxonomy" id="1255658"/>
    <lineage>
        <taxon>Bacteria</taxon>
        <taxon>Bacillati</taxon>
        <taxon>Actinomycetota</taxon>
        <taxon>Actinomycetes</taxon>
        <taxon>Propionibacteriales</taxon>
        <taxon>Propionibacteriaceae</taxon>
        <taxon>Luteococcus</taxon>
    </lineage>
</organism>
<evidence type="ECO:0000256" key="2">
    <source>
        <dbReference type="ARBA" id="ARBA00022598"/>
    </source>
</evidence>
<dbReference type="InterPro" id="IPR042099">
    <property type="entry name" value="ANL_N_sf"/>
</dbReference>
<dbReference type="PROSITE" id="PS00455">
    <property type="entry name" value="AMP_BINDING"/>
    <property type="match status" value="1"/>
</dbReference>
<dbReference type="Pfam" id="PF00501">
    <property type="entry name" value="AMP-binding"/>
    <property type="match status" value="1"/>
</dbReference>
<gene>
    <name evidence="7" type="ORF">FM114_16255</name>
</gene>
<keyword evidence="2 7" id="KW-0436">Ligase</keyword>
<dbReference type="PANTHER" id="PTHR43272">
    <property type="entry name" value="LONG-CHAIN-FATTY-ACID--COA LIGASE"/>
    <property type="match status" value="1"/>
</dbReference>
<name>A0A1R4KNV2_9ACTN</name>
<reference evidence="7 8" key="1">
    <citation type="submission" date="2017-02" db="EMBL/GenBank/DDBJ databases">
        <authorList>
            <person name="Peterson S.W."/>
        </authorList>
    </citation>
    <scope>NUCLEOTIDE SEQUENCE [LARGE SCALE GENOMIC DNA]</scope>
    <source>
        <strain evidence="7 8">LSP_Lj1</strain>
    </source>
</reference>
<dbReference type="EMBL" id="FUKQ01000064">
    <property type="protein sequence ID" value="SJN45773.1"/>
    <property type="molecule type" value="Genomic_DNA"/>
</dbReference>
<dbReference type="OrthoDB" id="9803968at2"/>
<dbReference type="SUPFAM" id="SSF56801">
    <property type="entry name" value="Acetyl-CoA synthetase-like"/>
    <property type="match status" value="1"/>
</dbReference>
<evidence type="ECO:0000256" key="5">
    <source>
        <dbReference type="ARBA" id="ARBA00032875"/>
    </source>
</evidence>
<sequence length="631" mass="70257">MVNETLGDTPTPTALELREQVLAQCPASLAHALDARVEQSGDRLAFMVPSRKETKGAETWREVSYTAFRDEVHELAAGLLTLGIQPEDRVAIASVTRYEWVLADMAIACSGAALTAIYPNCTDHDELYILKDSETSVLFAENQQQVAKVQAHDDQLYDQLRHIVIIDDDREAVDRVDQRVLTLEELRSHGREALEADGELVRRAIEQIGPDSLATLIYTSGTTGRPKGVELSQLSMVYVGQAFKKMDFLSEDDRHYLWLPLSHVFGNCLLSAQWAYGFATAIDGRADRIVQGLAETHPTVMCGVPRIYEKIRAAVITASPQSGAKGRITRWAFAVGRESRGYRYEGRQMPLALKARYAVADKLVFDKLKKTMGGEMRFLISGSAKLSSQVTEWFYSAGISIVEGYGSTETTVSILNPPDAAKFGSIGPVVPGMEVSIADDGEMLLRGPLLFRGYHNRSKKTAEVMDADGWFHTGDVAQQDEDGYIFITDRKKDLIKSSGGKYVAPQKVENAITANIPYISQAVALGENRKYMVALVTMEREALLKWGKKHGHPNVSYEELTQLPEVKASIDRFMAKANDKLERWETIKRYAILDHEFKVDDGGVTPTQKVRRDVIARKYAHIVDSLYDKEA</sequence>
<dbReference type="Gene3D" id="3.40.50.12780">
    <property type="entry name" value="N-terminal domain of ligase-like"/>
    <property type="match status" value="1"/>
</dbReference>
<dbReference type="GO" id="GO:0016020">
    <property type="term" value="C:membrane"/>
    <property type="evidence" value="ECO:0007669"/>
    <property type="project" value="TreeGrafter"/>
</dbReference>
<keyword evidence="8" id="KW-1185">Reference proteome</keyword>
<evidence type="ECO:0000313" key="7">
    <source>
        <dbReference type="EMBL" id="SJN45773.1"/>
    </source>
</evidence>
<evidence type="ECO:0000313" key="8">
    <source>
        <dbReference type="Proteomes" id="UP000188342"/>
    </source>
</evidence>
<evidence type="ECO:0000259" key="6">
    <source>
        <dbReference type="Pfam" id="PF00501"/>
    </source>
</evidence>
<dbReference type="InterPro" id="IPR000873">
    <property type="entry name" value="AMP-dep_synth/lig_dom"/>
</dbReference>
<dbReference type="Proteomes" id="UP000188342">
    <property type="component" value="Unassembled WGS sequence"/>
</dbReference>
<proteinExistence type="inferred from homology"/>
<keyword evidence="4" id="KW-0443">Lipid metabolism</keyword>
<dbReference type="GO" id="GO:0004467">
    <property type="term" value="F:long-chain fatty acid-CoA ligase activity"/>
    <property type="evidence" value="ECO:0007669"/>
    <property type="project" value="TreeGrafter"/>
</dbReference>
<dbReference type="PANTHER" id="PTHR43272:SF32">
    <property type="entry name" value="AMP-DEPENDENT SYNTHETASE_LIGASE DOMAIN-CONTAINING PROTEIN"/>
    <property type="match status" value="1"/>
</dbReference>
<dbReference type="InterPro" id="IPR020845">
    <property type="entry name" value="AMP-binding_CS"/>
</dbReference>
<evidence type="ECO:0000256" key="1">
    <source>
        <dbReference type="ARBA" id="ARBA00006432"/>
    </source>
</evidence>
<dbReference type="Pfam" id="PF23562">
    <property type="entry name" value="AMP-binding_C_3"/>
    <property type="match status" value="1"/>
</dbReference>
<feature type="domain" description="AMP-dependent synthetase/ligase" evidence="6">
    <location>
        <begin position="34"/>
        <end position="455"/>
    </location>
</feature>
<accession>A0A1R4KNV2</accession>